<organism evidence="10 11">
    <name type="scientific">Orchesella dallaii</name>
    <dbReference type="NCBI Taxonomy" id="48710"/>
    <lineage>
        <taxon>Eukaryota</taxon>
        <taxon>Metazoa</taxon>
        <taxon>Ecdysozoa</taxon>
        <taxon>Arthropoda</taxon>
        <taxon>Hexapoda</taxon>
        <taxon>Collembola</taxon>
        <taxon>Entomobryomorpha</taxon>
        <taxon>Entomobryoidea</taxon>
        <taxon>Orchesellidae</taxon>
        <taxon>Orchesellinae</taxon>
        <taxon>Orchesella</taxon>
    </lineage>
</organism>
<dbReference type="Proteomes" id="UP001642540">
    <property type="component" value="Unassembled WGS sequence"/>
</dbReference>
<feature type="domain" description="Peptidase C1A papain C-terminal" evidence="9">
    <location>
        <begin position="186"/>
        <end position="396"/>
    </location>
</feature>
<accession>A0ABP1PPX9</accession>
<dbReference type="InterPro" id="IPR000169">
    <property type="entry name" value="Pept_cys_AS"/>
</dbReference>
<evidence type="ECO:0000259" key="9">
    <source>
        <dbReference type="SMART" id="SM00645"/>
    </source>
</evidence>
<keyword evidence="5" id="KW-0865">Zymogen</keyword>
<evidence type="ECO:0000256" key="5">
    <source>
        <dbReference type="ARBA" id="ARBA00023145"/>
    </source>
</evidence>
<dbReference type="Gene3D" id="1.10.287.2250">
    <property type="match status" value="1"/>
</dbReference>
<evidence type="ECO:0000256" key="4">
    <source>
        <dbReference type="ARBA" id="ARBA00022807"/>
    </source>
</evidence>
<keyword evidence="11" id="KW-1185">Reference proteome</keyword>
<evidence type="ECO:0000256" key="3">
    <source>
        <dbReference type="ARBA" id="ARBA00022801"/>
    </source>
</evidence>
<gene>
    <name evidence="10" type="ORF">ODALV1_LOCUS1843</name>
</gene>
<dbReference type="CDD" id="cd02248">
    <property type="entry name" value="Peptidase_C1A"/>
    <property type="match status" value="1"/>
</dbReference>
<evidence type="ECO:0000256" key="6">
    <source>
        <dbReference type="ARBA" id="ARBA00023157"/>
    </source>
</evidence>
<dbReference type="InterPro" id="IPR013128">
    <property type="entry name" value="Peptidase_C1A"/>
</dbReference>
<dbReference type="PROSITE" id="PS00639">
    <property type="entry name" value="THIOL_PROTEASE_HIS"/>
    <property type="match status" value="1"/>
</dbReference>
<keyword evidence="4" id="KW-0788">Thiol protease</keyword>
<feature type="compositionally biased region" description="Polar residues" evidence="7">
    <location>
        <begin position="81"/>
        <end position="94"/>
    </location>
</feature>
<dbReference type="Pfam" id="PF00112">
    <property type="entry name" value="Peptidase_C1"/>
    <property type="match status" value="1"/>
</dbReference>
<keyword evidence="8" id="KW-1133">Transmembrane helix</keyword>
<evidence type="ECO:0000256" key="7">
    <source>
        <dbReference type="SAM" id="MobiDB-lite"/>
    </source>
</evidence>
<evidence type="ECO:0000313" key="10">
    <source>
        <dbReference type="EMBL" id="CAL8071702.1"/>
    </source>
</evidence>
<dbReference type="PROSITE" id="PS00139">
    <property type="entry name" value="THIOL_PROTEASE_CYS"/>
    <property type="match status" value="1"/>
</dbReference>
<feature type="compositionally biased region" description="Basic residues" evidence="7">
    <location>
        <begin position="159"/>
        <end position="176"/>
    </location>
</feature>
<comment type="caution">
    <text evidence="10">The sequence shown here is derived from an EMBL/GenBank/DDBJ whole genome shotgun (WGS) entry which is preliminary data.</text>
</comment>
<comment type="similarity">
    <text evidence="1">Belongs to the peptidase C1 family.</text>
</comment>
<name>A0ABP1PPX9_9HEXA</name>
<dbReference type="SMART" id="SM00645">
    <property type="entry name" value="Pept_C1"/>
    <property type="match status" value="1"/>
</dbReference>
<keyword evidence="8" id="KW-0812">Transmembrane</keyword>
<dbReference type="InterPro" id="IPR039417">
    <property type="entry name" value="Peptidase_C1A_papain-like"/>
</dbReference>
<sequence length="398" mass="44567">MEPRTKSFLMWSGIICLCFFGIPFHLKGEEQEHLELALKNYSASFGKSYDDRRFKERLPHFKKSLQKITELNEKDDDSIWDSESPTLKLSSGNDLSDEERASARKHVHGKKWKPGMPKNQGYAVWGLTELADMSPEEFSLQYLSPLILQKIEEREKSHKDSHHHHHSHHQDNHLRRRRALSIPGPLPDKVDWRTKGVISPVKHQKDCGACWAFSTVETVESMNAILKGNLQTLSIQQVIDCATNGNMGCNGGDTCAAIDWMSGQRLALESEYPLTLQDGKCKLRASPSGIQVNANYTCDNYVGAENDLLTVLAHHGPVAVAVDATNWQFYVGGVIQWNCDANNNHAVQIVGYDKTATPPHYIVRNSWGNTYGDGGYMYIAIGSNLCGIAREVSSLSVK</sequence>
<dbReference type="SUPFAM" id="SSF54001">
    <property type="entry name" value="Cysteine proteinases"/>
    <property type="match status" value="1"/>
</dbReference>
<feature type="region of interest" description="Disordered" evidence="7">
    <location>
        <begin position="154"/>
        <end position="176"/>
    </location>
</feature>
<evidence type="ECO:0000256" key="2">
    <source>
        <dbReference type="ARBA" id="ARBA00022670"/>
    </source>
</evidence>
<keyword evidence="2" id="KW-0645">Protease</keyword>
<protein>
    <recommendedName>
        <fullName evidence="9">Peptidase C1A papain C-terminal domain-containing protein</fullName>
    </recommendedName>
</protein>
<keyword evidence="3" id="KW-0378">Hydrolase</keyword>
<reference evidence="10 11" key="1">
    <citation type="submission" date="2024-08" db="EMBL/GenBank/DDBJ databases">
        <authorList>
            <person name="Cucini C."/>
            <person name="Frati F."/>
        </authorList>
    </citation>
    <scope>NUCLEOTIDE SEQUENCE [LARGE SCALE GENOMIC DNA]</scope>
</reference>
<feature type="transmembrane region" description="Helical" evidence="8">
    <location>
        <begin position="7"/>
        <end position="26"/>
    </location>
</feature>
<dbReference type="PANTHER" id="PTHR12411">
    <property type="entry name" value="CYSTEINE PROTEASE FAMILY C1-RELATED"/>
    <property type="match status" value="1"/>
</dbReference>
<dbReference type="EMBL" id="CAXLJM020000006">
    <property type="protein sequence ID" value="CAL8071702.1"/>
    <property type="molecule type" value="Genomic_DNA"/>
</dbReference>
<keyword evidence="8" id="KW-0472">Membrane</keyword>
<dbReference type="PRINTS" id="PR00705">
    <property type="entry name" value="PAPAIN"/>
</dbReference>
<dbReference type="InterPro" id="IPR013201">
    <property type="entry name" value="Prot_inhib_I29"/>
</dbReference>
<proteinExistence type="inferred from homology"/>
<dbReference type="Pfam" id="PF08246">
    <property type="entry name" value="Inhibitor_I29"/>
    <property type="match status" value="1"/>
</dbReference>
<evidence type="ECO:0000256" key="1">
    <source>
        <dbReference type="ARBA" id="ARBA00008455"/>
    </source>
</evidence>
<evidence type="ECO:0000256" key="8">
    <source>
        <dbReference type="SAM" id="Phobius"/>
    </source>
</evidence>
<dbReference type="InterPro" id="IPR038765">
    <property type="entry name" value="Papain-like_cys_pep_sf"/>
</dbReference>
<keyword evidence="6" id="KW-1015">Disulfide bond</keyword>
<feature type="compositionally biased region" description="Basic residues" evidence="7">
    <location>
        <begin position="103"/>
        <end position="113"/>
    </location>
</feature>
<feature type="region of interest" description="Disordered" evidence="7">
    <location>
        <begin position="76"/>
        <end position="113"/>
    </location>
</feature>
<dbReference type="Gene3D" id="3.90.70.10">
    <property type="entry name" value="Cysteine proteinases"/>
    <property type="match status" value="1"/>
</dbReference>
<evidence type="ECO:0000313" key="11">
    <source>
        <dbReference type="Proteomes" id="UP001642540"/>
    </source>
</evidence>
<dbReference type="InterPro" id="IPR025660">
    <property type="entry name" value="Pept_his_AS"/>
</dbReference>
<dbReference type="InterPro" id="IPR000668">
    <property type="entry name" value="Peptidase_C1A_C"/>
</dbReference>